<dbReference type="RefSeq" id="XP_056848899.1">
    <property type="nucleotide sequence ID" value="XM_056992919.1"/>
</dbReference>
<dbReference type="GO" id="GO:0006508">
    <property type="term" value="P:proteolysis"/>
    <property type="evidence" value="ECO:0007669"/>
    <property type="project" value="UniProtKB-KW"/>
</dbReference>
<evidence type="ECO:0000313" key="8">
    <source>
        <dbReference type="RefSeq" id="XP_056848899.1"/>
    </source>
</evidence>
<evidence type="ECO:0000256" key="3">
    <source>
        <dbReference type="SAM" id="Coils"/>
    </source>
</evidence>
<evidence type="ECO:0000259" key="6">
    <source>
        <dbReference type="PROSITE" id="PS50994"/>
    </source>
</evidence>
<keyword evidence="2" id="KW-0479">Metal-binding</keyword>
<organism evidence="7 8">
    <name type="scientific">Raphanus sativus</name>
    <name type="common">Radish</name>
    <name type="synonym">Raphanus raphanistrum var. sativus</name>
    <dbReference type="NCBI Taxonomy" id="3726"/>
    <lineage>
        <taxon>Eukaryota</taxon>
        <taxon>Viridiplantae</taxon>
        <taxon>Streptophyta</taxon>
        <taxon>Embryophyta</taxon>
        <taxon>Tracheophyta</taxon>
        <taxon>Spermatophyta</taxon>
        <taxon>Magnoliopsida</taxon>
        <taxon>eudicotyledons</taxon>
        <taxon>Gunneridae</taxon>
        <taxon>Pentapetalae</taxon>
        <taxon>rosids</taxon>
        <taxon>malvids</taxon>
        <taxon>Brassicales</taxon>
        <taxon>Brassicaceae</taxon>
        <taxon>Brassiceae</taxon>
        <taxon>Raphanus</taxon>
    </lineage>
</organism>
<keyword evidence="1" id="KW-0378">Hydrolase</keyword>
<dbReference type="PANTHER" id="PTHR42648:SF21">
    <property type="entry name" value="CYSTEINE-RICH RLK (RECEPTOR-LIKE PROTEIN KINASE) 8"/>
    <property type="match status" value="1"/>
</dbReference>
<dbReference type="GO" id="GO:0008233">
    <property type="term" value="F:peptidase activity"/>
    <property type="evidence" value="ECO:0007669"/>
    <property type="project" value="UniProtKB-KW"/>
</dbReference>
<dbReference type="PANTHER" id="PTHR42648">
    <property type="entry name" value="TRANSPOSASE, PUTATIVE-RELATED"/>
    <property type="match status" value="1"/>
</dbReference>
<keyword evidence="7" id="KW-1185">Reference proteome</keyword>
<dbReference type="Pfam" id="PF00665">
    <property type="entry name" value="rve"/>
    <property type="match status" value="1"/>
</dbReference>
<dbReference type="InterPro" id="IPR001584">
    <property type="entry name" value="Integrase_cat-core"/>
</dbReference>
<keyword evidence="2" id="KW-0862">Zinc</keyword>
<sequence>MDSYRELVISSKVILEVGNYGFWKARMKATIKGIDPLAWKAVESGWKSPVARAEDGTDVPKLEELWTDDENKMAKFNARALTVIHCSVARKQFELIQGCEAAKDAWDILQKHFEGTSKVQSSRKDMLATRFEELKMEENESVGDFSSKISSLAQEALTLGKKYKEKKLVKKFLRCLPSKFMAYKAAMTVSCNTDEMTFDEVVGMLQAHEMEVAGVSGGMKEKGIALASVEKEHMDDNDPVSLLVRRFDRALRKVGNGQKKFGQGRKTSEPEKNYRKNDAKCYECKGYGHFRTECPTVKRREIQCHNCKGYGHTQAECESDGRRKPEKSMIGINDSESDSESEEEVNNFVAFLGIVECESGSESDVEQENDLDESYKEVRETLVKLGTENLALAKEKARLEVEVQVLKDDLDREAELAKESVNLIKEKLVLSKQADELREELLTEKKKAADLQAELDQQYRKIKMLTGTKQLDKILSSGRTESSLMGLGYTGRQSSSTGTTRFVSGGFAHAEETKTQTTPAQMSGCFFCGKFGHYKRYCYKYLERVKQVWRQHKFWRIGKTSRGWMKKNDLYPKIVTEPRSTVRCNMARVASDSKSEEPWYFDSGCSRHMTGNIEYLDKVSKVKGGKVTFGDGGCGVIQGKGTTCNSEVPKLVNVYFVKGLKANLISVSQLCDDGLTVCFSAIDCRAINQHGITVLQGVRSGNNYYMWEKKVRGVPKLKIDDKIVCGACNEEKQVKIQHKKVPDVQAKAPLDLVHMDLMGPMQTESIGGKKYVFVLVDDYTRFTWVRFLREKSEVSESFKIWALQLINEKGGIKKIRSDHGGEFENEAMTTFLGSRGIAHQFAAPWTPQQNGVVERKNRTLQEMGRAMLHGNKIAKRFWAEALSTACYTINRVCYILNDKDYLGKFDSRSDEGFFLDEEEEGGSSVAVTEVIEEGPITDTVPQPVIQQVHRNHSKSDVIGGIEE</sequence>
<dbReference type="InterPro" id="IPR054722">
    <property type="entry name" value="PolX-like_BBD"/>
</dbReference>
<dbReference type="Pfam" id="PF14223">
    <property type="entry name" value="Retrotran_gag_2"/>
    <property type="match status" value="1"/>
</dbReference>
<dbReference type="GO" id="GO:0015074">
    <property type="term" value="P:DNA integration"/>
    <property type="evidence" value="ECO:0007669"/>
    <property type="project" value="InterPro"/>
</dbReference>
<evidence type="ECO:0000313" key="7">
    <source>
        <dbReference type="Proteomes" id="UP000504610"/>
    </source>
</evidence>
<dbReference type="GeneID" id="130499029"/>
<evidence type="ECO:0000259" key="5">
    <source>
        <dbReference type="PROSITE" id="PS50158"/>
    </source>
</evidence>
<dbReference type="SMART" id="SM00343">
    <property type="entry name" value="ZnF_C2HC"/>
    <property type="match status" value="3"/>
</dbReference>
<dbReference type="InterPro" id="IPR012337">
    <property type="entry name" value="RNaseH-like_sf"/>
</dbReference>
<dbReference type="PROSITE" id="PS50158">
    <property type="entry name" value="ZF_CCHC"/>
    <property type="match status" value="2"/>
</dbReference>
<reference evidence="8" key="2">
    <citation type="submission" date="2025-08" db="UniProtKB">
        <authorList>
            <consortium name="RefSeq"/>
        </authorList>
    </citation>
    <scope>IDENTIFICATION</scope>
    <source>
        <tissue evidence="8">Leaf</tissue>
    </source>
</reference>
<feature type="domain" description="CCHC-type" evidence="5">
    <location>
        <begin position="280"/>
        <end position="295"/>
    </location>
</feature>
<dbReference type="OrthoDB" id="1113820at2759"/>
<dbReference type="InterPro" id="IPR036875">
    <property type="entry name" value="Znf_CCHC_sf"/>
</dbReference>
<gene>
    <name evidence="8" type="primary">LOC130499029</name>
</gene>
<dbReference type="SUPFAM" id="SSF53098">
    <property type="entry name" value="Ribonuclease H-like"/>
    <property type="match status" value="1"/>
</dbReference>
<evidence type="ECO:0000256" key="1">
    <source>
        <dbReference type="ARBA" id="ARBA00022670"/>
    </source>
</evidence>
<dbReference type="SUPFAM" id="SSF57756">
    <property type="entry name" value="Retrovirus zinc finger-like domains"/>
    <property type="match status" value="2"/>
</dbReference>
<keyword evidence="3" id="KW-0175">Coiled coil</keyword>
<dbReference type="KEGG" id="rsz:130499029"/>
<dbReference type="GO" id="GO:0003676">
    <property type="term" value="F:nucleic acid binding"/>
    <property type="evidence" value="ECO:0007669"/>
    <property type="project" value="InterPro"/>
</dbReference>
<name>A0A9W3CBI3_RAPSA</name>
<proteinExistence type="predicted"/>
<dbReference type="GO" id="GO:0008270">
    <property type="term" value="F:zinc ion binding"/>
    <property type="evidence" value="ECO:0007669"/>
    <property type="project" value="UniProtKB-KW"/>
</dbReference>
<keyword evidence="1" id="KW-0645">Protease</keyword>
<dbReference type="Proteomes" id="UP000504610">
    <property type="component" value="Chromosome 8"/>
</dbReference>
<evidence type="ECO:0000256" key="4">
    <source>
        <dbReference type="SAM" id="MobiDB-lite"/>
    </source>
</evidence>
<accession>A0A9W3CBI3</accession>
<dbReference type="InterPro" id="IPR036397">
    <property type="entry name" value="RNaseH_sf"/>
</dbReference>
<protein>
    <submittedName>
        <fullName evidence="8">Uncharacterized protein LOC130499029</fullName>
    </submittedName>
</protein>
<dbReference type="InterPro" id="IPR001878">
    <property type="entry name" value="Znf_CCHC"/>
</dbReference>
<dbReference type="AlphaFoldDB" id="A0A9W3CBI3"/>
<evidence type="ECO:0000256" key="2">
    <source>
        <dbReference type="PROSITE-ProRule" id="PRU00047"/>
    </source>
</evidence>
<dbReference type="PROSITE" id="PS50994">
    <property type="entry name" value="INTEGRASE"/>
    <property type="match status" value="1"/>
</dbReference>
<feature type="domain" description="CCHC-type" evidence="5">
    <location>
        <begin position="525"/>
        <end position="538"/>
    </location>
</feature>
<reference evidence="7" key="1">
    <citation type="journal article" date="2019" name="Database">
        <title>The radish genome database (RadishGD): an integrated information resource for radish genomics.</title>
        <authorList>
            <person name="Yu H.J."/>
            <person name="Baek S."/>
            <person name="Lee Y.J."/>
            <person name="Cho A."/>
            <person name="Mun J.H."/>
        </authorList>
    </citation>
    <scope>NUCLEOTIDE SEQUENCE [LARGE SCALE GENOMIC DNA]</scope>
    <source>
        <strain evidence="7">cv. WK10039</strain>
    </source>
</reference>
<dbReference type="Gene3D" id="4.10.60.10">
    <property type="entry name" value="Zinc finger, CCHC-type"/>
    <property type="match status" value="1"/>
</dbReference>
<feature type="domain" description="Integrase catalytic" evidence="6">
    <location>
        <begin position="745"/>
        <end position="918"/>
    </location>
</feature>
<feature type="region of interest" description="Disordered" evidence="4">
    <location>
        <begin position="315"/>
        <end position="339"/>
    </location>
</feature>
<dbReference type="Gene3D" id="3.30.420.10">
    <property type="entry name" value="Ribonuclease H-like superfamily/Ribonuclease H"/>
    <property type="match status" value="1"/>
</dbReference>
<dbReference type="Pfam" id="PF22936">
    <property type="entry name" value="Pol_BBD"/>
    <property type="match status" value="1"/>
</dbReference>
<dbReference type="InterPro" id="IPR039537">
    <property type="entry name" value="Retrotran_Ty1/copia-like"/>
</dbReference>
<feature type="coiled-coil region" evidence="3">
    <location>
        <begin position="389"/>
        <end position="468"/>
    </location>
</feature>
<keyword evidence="2" id="KW-0863">Zinc-finger</keyword>